<proteinExistence type="predicted"/>
<dbReference type="STRING" id="1231336.L248_1679"/>
<keyword evidence="2" id="KW-1185">Reference proteome</keyword>
<name>U4TR98_9LACO</name>
<organism evidence="1 2">
    <name type="scientific">Schleiferilactobacillus shenzhenensis LY-73</name>
    <dbReference type="NCBI Taxonomy" id="1231336"/>
    <lineage>
        <taxon>Bacteria</taxon>
        <taxon>Bacillati</taxon>
        <taxon>Bacillota</taxon>
        <taxon>Bacilli</taxon>
        <taxon>Lactobacillales</taxon>
        <taxon>Lactobacillaceae</taxon>
        <taxon>Schleiferilactobacillus</taxon>
    </lineage>
</organism>
<dbReference type="Proteomes" id="UP000030647">
    <property type="component" value="Unassembled WGS sequence"/>
</dbReference>
<dbReference type="EMBL" id="KI271606">
    <property type="protein sequence ID" value="ERL64032.1"/>
    <property type="molecule type" value="Genomic_DNA"/>
</dbReference>
<evidence type="ECO:0000313" key="2">
    <source>
        <dbReference type="Proteomes" id="UP000030647"/>
    </source>
</evidence>
<dbReference type="HOGENOM" id="CLU_2717391_0_0_9"/>
<accession>U4TR98</accession>
<sequence length="72" mass="8193">MIKTLKDVAREVDRISKMTDDEEAHAAEDNLHVAVLEIVSRMFVDGTDPLMVTEMARTALETLDLPFARWYA</sequence>
<evidence type="ECO:0000313" key="1">
    <source>
        <dbReference type="EMBL" id="ERL64032.1"/>
    </source>
</evidence>
<dbReference type="AlphaFoldDB" id="U4TR98"/>
<reference evidence="2" key="1">
    <citation type="journal article" date="2013" name="Genome Announc.">
        <title>Whole-Genome Sequencing of Lactobacillus shenzhenensis Strain LY-73T.</title>
        <authorList>
            <person name="Lin Z."/>
            <person name="Liu Z."/>
            <person name="Yang R."/>
            <person name="Zou Y."/>
            <person name="Wan D."/>
            <person name="Chen J."/>
            <person name="Guo M."/>
            <person name="Zhao J."/>
            <person name="Fang C."/>
            <person name="Yang R."/>
            <person name="Liu F."/>
        </authorList>
    </citation>
    <scope>NUCLEOTIDE SEQUENCE [LARGE SCALE GENOMIC DNA]</scope>
    <source>
        <strain evidence="2">LY-73</strain>
    </source>
</reference>
<protein>
    <submittedName>
        <fullName evidence="1">Uncharacterized protein</fullName>
    </submittedName>
</protein>
<gene>
    <name evidence="1" type="ORF">L248_1679</name>
</gene>
<dbReference type="RefSeq" id="WP_022530685.1">
    <property type="nucleotide sequence ID" value="NZ_KI271606.1"/>
</dbReference>